<dbReference type="Proteomes" id="UP000292347">
    <property type="component" value="Unassembled WGS sequence"/>
</dbReference>
<dbReference type="RefSeq" id="WP_129340887.1">
    <property type="nucleotide sequence ID" value="NZ_JACIDD010000001.1"/>
</dbReference>
<proteinExistence type="predicted"/>
<dbReference type="AlphaFoldDB" id="A0A4Q2J0D1"/>
<keyword evidence="2" id="KW-1185">Reference proteome</keyword>
<protein>
    <submittedName>
        <fullName evidence="1">Uncharacterized protein</fullName>
    </submittedName>
</protein>
<evidence type="ECO:0000313" key="2">
    <source>
        <dbReference type="Proteomes" id="UP000292347"/>
    </source>
</evidence>
<name>A0A4Q2J0D1_9SPHN</name>
<organism evidence="1 2">
    <name type="scientific">Sphingomonas desiccabilis</name>
    <dbReference type="NCBI Taxonomy" id="429134"/>
    <lineage>
        <taxon>Bacteria</taxon>
        <taxon>Pseudomonadati</taxon>
        <taxon>Pseudomonadota</taxon>
        <taxon>Alphaproteobacteria</taxon>
        <taxon>Sphingomonadales</taxon>
        <taxon>Sphingomonadaceae</taxon>
        <taxon>Sphingomonas</taxon>
    </lineage>
</organism>
<evidence type="ECO:0000313" key="1">
    <source>
        <dbReference type="EMBL" id="RXZ35110.1"/>
    </source>
</evidence>
<sequence length="168" mass="19020">MSDRQHRFLAWLDRSVMWTGVPDLATGTPRKRHLRWPPLLALLVSSGGLLWCLLHPGRSYWIGYTLIMVGFFIANLMPIWGPLRRFSERADEFERQQRRDSLLVGLAAAAAAGIGGIWLTVGMLAMERWPATVAQQELTALAFYMMALFSAVPTLHASWRTRPLGEEE</sequence>
<dbReference type="EMBL" id="SDPT01000001">
    <property type="protein sequence ID" value="RXZ35110.1"/>
    <property type="molecule type" value="Genomic_DNA"/>
</dbReference>
<accession>A0A4Q2J0D1</accession>
<gene>
    <name evidence="1" type="ORF">EO081_05565</name>
</gene>
<dbReference type="OrthoDB" id="7561973at2"/>
<comment type="caution">
    <text evidence="1">The sequence shown here is derived from an EMBL/GenBank/DDBJ whole genome shotgun (WGS) entry which is preliminary data.</text>
</comment>
<reference evidence="1 2" key="1">
    <citation type="submission" date="2019-01" db="EMBL/GenBank/DDBJ databases">
        <title>Sphingomonas mucosissima sp. nov. and Sphingomonas desiccabilis sp. nov., from biological soil crusts in the Colorado Plateau, USA.</title>
        <authorList>
            <person name="Zhu D."/>
        </authorList>
    </citation>
    <scope>NUCLEOTIDE SEQUENCE [LARGE SCALE GENOMIC DNA]</scope>
    <source>
        <strain evidence="1 2">CP1D</strain>
    </source>
</reference>